<evidence type="ECO:0000313" key="2">
    <source>
        <dbReference type="Proteomes" id="UP000294200"/>
    </source>
</evidence>
<reference evidence="1 2" key="1">
    <citation type="submission" date="2017-02" db="EMBL/GenBank/DDBJ databases">
        <title>Paraburkholderia sophoroidis sp. nov. and Paraburkholderia steynii sp. nov. rhizobial symbionts of the fynbos legume Hypocalyptus sophoroides.</title>
        <authorList>
            <person name="Steenkamp E.T."/>
            <person name="Beukes C.W."/>
            <person name="Van Zyl E."/>
            <person name="Avontuur J."/>
            <person name="Chan W.Y."/>
            <person name="Hassen A."/>
            <person name="Palmer M."/>
            <person name="Mthombeni L."/>
            <person name="Phalane F."/>
            <person name="Sereme K."/>
            <person name="Venter S.N."/>
        </authorList>
    </citation>
    <scope>NUCLEOTIDE SEQUENCE [LARGE SCALE GENOMIC DNA]</scope>
    <source>
        <strain evidence="1 2">HC1.1ba</strain>
    </source>
</reference>
<comment type="caution">
    <text evidence="1">The sequence shown here is derived from an EMBL/GenBank/DDBJ whole genome shotgun (WGS) entry which is preliminary data.</text>
</comment>
<dbReference type="AlphaFoldDB" id="A0A4R0WMR2"/>
<evidence type="ECO:0008006" key="3">
    <source>
        <dbReference type="Google" id="ProtNLM"/>
    </source>
</evidence>
<feature type="non-terminal residue" evidence="1">
    <location>
        <position position="95"/>
    </location>
</feature>
<evidence type="ECO:0000313" key="1">
    <source>
        <dbReference type="EMBL" id="TCF96551.1"/>
    </source>
</evidence>
<accession>A0A4R0WMR2</accession>
<proteinExistence type="predicted"/>
<keyword evidence="2" id="KW-1185">Reference proteome</keyword>
<gene>
    <name evidence="1" type="ORF">BZM27_55660</name>
</gene>
<name>A0A4R0WMR2_9BURK</name>
<dbReference type="Proteomes" id="UP000294200">
    <property type="component" value="Unassembled WGS sequence"/>
</dbReference>
<feature type="non-terminal residue" evidence="1">
    <location>
        <position position="1"/>
    </location>
</feature>
<protein>
    <recommendedName>
        <fullName evidence="3">Transposase</fullName>
    </recommendedName>
</protein>
<dbReference type="EMBL" id="MWML01001317">
    <property type="protein sequence ID" value="TCF96551.1"/>
    <property type="molecule type" value="Genomic_DNA"/>
</dbReference>
<sequence>DGSRHHGHVQAVWLAMQRLGLPQLLSTRPCAERQRVLAMIAARILSPHSKLATTRWWDTTTLPELFELDVCDEQALYAAMDWLLERQDAIQGKLA</sequence>
<organism evidence="1 2">
    <name type="scientific">Paraburkholderia steynii</name>
    <dbReference type="NCBI Taxonomy" id="1245441"/>
    <lineage>
        <taxon>Bacteria</taxon>
        <taxon>Pseudomonadati</taxon>
        <taxon>Pseudomonadota</taxon>
        <taxon>Betaproteobacteria</taxon>
        <taxon>Burkholderiales</taxon>
        <taxon>Burkholderiaceae</taxon>
        <taxon>Paraburkholderia</taxon>
    </lineage>
</organism>